<dbReference type="Proteomes" id="UP000184041">
    <property type="component" value="Unassembled WGS sequence"/>
</dbReference>
<proteinExistence type="predicted"/>
<evidence type="ECO:0000313" key="3">
    <source>
        <dbReference type="EMBL" id="SHG02476.1"/>
    </source>
</evidence>
<dbReference type="InterPro" id="IPR024618">
    <property type="entry name" value="DUF3857"/>
</dbReference>
<dbReference type="Gene3D" id="2.60.120.1130">
    <property type="match status" value="1"/>
</dbReference>
<gene>
    <name evidence="3" type="ORF">SAMN05443144_11736</name>
</gene>
<evidence type="ECO:0000313" key="4">
    <source>
        <dbReference type="Proteomes" id="UP000184041"/>
    </source>
</evidence>
<keyword evidence="1" id="KW-0732">Signal</keyword>
<evidence type="ECO:0000259" key="2">
    <source>
        <dbReference type="Pfam" id="PF12969"/>
    </source>
</evidence>
<sequence>MVRFITLITFFCCISSGFAGAQDDVIDAQYGVIPDSLFRMQEPADKSETPYTITNKEVDVSFQETGGSIIAVLRHHMRLKVFDASSPEASTVTIPYYFADNMEQISDIRGTTHRSPGEQVPLDNAEIKTIDINGRYKVKEFAMPAVEDGAVLEYSYVIRRRYIEELPDFHLSQRVPTAHAKMTITYPPYLRYESVVEQYEGPLHHDFAYRDTSSVPKIFTLPRPDPVITERWIASDIPPVKEEPFISSLDDYRGKIKFILKAFGLPRQQLDTGWDVVVAKLRRNTNPLEQIRTYRRARALGDSLSSEHPEDSRRALQARIYRYLNERVRFSGAYAPYSTTPDSAVLAGTATDQAAINQTLLAMLRGAGIEAHPLLASTRSSGTINRAFPSFYQFNALAVRSEIEGEAHIMDASFPYGQPNLIPVEMNNGEGLLLRDDSFSWVPMQAGENMVGIQVGVEGQLQANGTLSGAIVSHQRGYPAQIIRQQKADGQSDAEVLRQTIFDGYSQVSVSDVRITNLNSYEEPVEIRAGFEIERYATSYTDGLRFRPMLVGYQMENPFEDSDRDLPVTLNAPEHVQVSYDIALPRGFAAASGRESHTLDLPGAVFEESYDMQTGKLNYEYTIDIGRQHFPVEQFDQLYRVYERWVELSNSYWLIES</sequence>
<protein>
    <recommendedName>
        <fullName evidence="2">DUF3857 domain-containing protein</fullName>
    </recommendedName>
</protein>
<name>A0A1M5GFK3_9BACT</name>
<dbReference type="Pfam" id="PF12969">
    <property type="entry name" value="DUF3857"/>
    <property type="match status" value="1"/>
</dbReference>
<dbReference type="EMBL" id="FQUS01000017">
    <property type="protein sequence ID" value="SHG02476.1"/>
    <property type="molecule type" value="Genomic_DNA"/>
</dbReference>
<accession>A0A1M5GFK3</accession>
<dbReference type="AlphaFoldDB" id="A0A1M5GFK3"/>
<dbReference type="Gene3D" id="2.60.40.3140">
    <property type="match status" value="1"/>
</dbReference>
<feature type="chain" id="PRO_5013245826" description="DUF3857 domain-containing protein" evidence="1">
    <location>
        <begin position="22"/>
        <end position="657"/>
    </location>
</feature>
<feature type="signal peptide" evidence="1">
    <location>
        <begin position="1"/>
        <end position="21"/>
    </location>
</feature>
<dbReference type="Gene3D" id="3.10.620.30">
    <property type="match status" value="1"/>
</dbReference>
<feature type="domain" description="DUF3857" evidence="2">
    <location>
        <begin position="74"/>
        <end position="197"/>
    </location>
</feature>
<keyword evidence="4" id="KW-1185">Reference proteome</keyword>
<dbReference type="STRING" id="1194090.SAMN05443144_11736"/>
<evidence type="ECO:0000256" key="1">
    <source>
        <dbReference type="SAM" id="SignalP"/>
    </source>
</evidence>
<dbReference type="OrthoDB" id="98874at2"/>
<dbReference type="RefSeq" id="WP_073066195.1">
    <property type="nucleotide sequence ID" value="NZ_FQUS01000017.1"/>
</dbReference>
<reference evidence="3 4" key="1">
    <citation type="submission" date="2016-11" db="EMBL/GenBank/DDBJ databases">
        <authorList>
            <person name="Jaros S."/>
            <person name="Januszkiewicz K."/>
            <person name="Wedrychowicz H."/>
        </authorList>
    </citation>
    <scope>NUCLEOTIDE SEQUENCE [LARGE SCALE GENOMIC DNA]</scope>
    <source>
        <strain evidence="3 4">DSM 21986</strain>
    </source>
</reference>
<organism evidence="3 4">
    <name type="scientific">Fodinibius roseus</name>
    <dbReference type="NCBI Taxonomy" id="1194090"/>
    <lineage>
        <taxon>Bacteria</taxon>
        <taxon>Pseudomonadati</taxon>
        <taxon>Balneolota</taxon>
        <taxon>Balneolia</taxon>
        <taxon>Balneolales</taxon>
        <taxon>Balneolaceae</taxon>
        <taxon>Fodinibius</taxon>
    </lineage>
</organism>